<keyword evidence="8" id="KW-0808">Transferase</keyword>
<dbReference type="EC" id="2.7.7.41" evidence="6"/>
<evidence type="ECO:0000256" key="7">
    <source>
        <dbReference type="ARBA" id="ARBA00022516"/>
    </source>
</evidence>
<dbReference type="AlphaFoldDB" id="A0AA38ID88"/>
<evidence type="ECO:0000256" key="17">
    <source>
        <dbReference type="ARBA" id="ARBA00032396"/>
    </source>
</evidence>
<evidence type="ECO:0000256" key="15">
    <source>
        <dbReference type="ARBA" id="ARBA00023264"/>
    </source>
</evidence>
<evidence type="ECO:0000256" key="16">
    <source>
        <dbReference type="ARBA" id="ARBA00029893"/>
    </source>
</evidence>
<comment type="pathway">
    <text evidence="4">Lipid metabolism.</text>
</comment>
<evidence type="ECO:0000256" key="1">
    <source>
        <dbReference type="ARBA" id="ARBA00001698"/>
    </source>
</evidence>
<keyword evidence="10" id="KW-0548">Nucleotidyltransferase</keyword>
<keyword evidence="15" id="KW-1208">Phospholipid metabolism</keyword>
<evidence type="ECO:0000256" key="11">
    <source>
        <dbReference type="ARBA" id="ARBA00022989"/>
    </source>
</evidence>
<evidence type="ECO:0000256" key="19">
    <source>
        <dbReference type="SAM" id="Phobius"/>
    </source>
</evidence>
<keyword evidence="9 19" id="KW-0812">Transmembrane</keyword>
<feature type="transmembrane region" description="Helical" evidence="19">
    <location>
        <begin position="27"/>
        <end position="55"/>
    </location>
</feature>
<dbReference type="GO" id="GO:0004605">
    <property type="term" value="F:phosphatidate cytidylyltransferase activity"/>
    <property type="evidence" value="ECO:0007669"/>
    <property type="project" value="UniProtKB-EC"/>
</dbReference>
<gene>
    <name evidence="20" type="ORF">Zmor_013091</name>
</gene>
<keyword evidence="14" id="KW-0594">Phospholipid biosynthesis</keyword>
<evidence type="ECO:0000313" key="20">
    <source>
        <dbReference type="EMBL" id="KAJ3653860.1"/>
    </source>
</evidence>
<comment type="pathway">
    <text evidence="3">Phospholipid metabolism; CDP-diacylglycerol biosynthesis; CDP-diacylglycerol from sn-glycerol 3-phosphate: step 3/3.</text>
</comment>
<feature type="transmembrane region" description="Helical" evidence="19">
    <location>
        <begin position="176"/>
        <end position="197"/>
    </location>
</feature>
<feature type="transmembrane region" description="Helical" evidence="19">
    <location>
        <begin position="76"/>
        <end position="95"/>
    </location>
</feature>
<proteinExistence type="inferred from homology"/>
<dbReference type="Pfam" id="PF01148">
    <property type="entry name" value="CTP_transf_1"/>
    <property type="match status" value="1"/>
</dbReference>
<organism evidence="20 21">
    <name type="scientific">Zophobas morio</name>
    <dbReference type="NCBI Taxonomy" id="2755281"/>
    <lineage>
        <taxon>Eukaryota</taxon>
        <taxon>Metazoa</taxon>
        <taxon>Ecdysozoa</taxon>
        <taxon>Arthropoda</taxon>
        <taxon>Hexapoda</taxon>
        <taxon>Insecta</taxon>
        <taxon>Pterygota</taxon>
        <taxon>Neoptera</taxon>
        <taxon>Endopterygota</taxon>
        <taxon>Coleoptera</taxon>
        <taxon>Polyphaga</taxon>
        <taxon>Cucujiformia</taxon>
        <taxon>Tenebrionidae</taxon>
        <taxon>Zophobas</taxon>
    </lineage>
</organism>
<keyword evidence="7" id="KW-0444">Lipid biosynthesis</keyword>
<comment type="similarity">
    <text evidence="5">Belongs to the CDS family.</text>
</comment>
<evidence type="ECO:0000256" key="5">
    <source>
        <dbReference type="ARBA" id="ARBA00010185"/>
    </source>
</evidence>
<dbReference type="PANTHER" id="PTHR13773:SF8">
    <property type="entry name" value="PHOSPHATIDATE CYTIDYLYLTRANSFERASE, PHOTORECEPTOR-SPECIFIC"/>
    <property type="match status" value="1"/>
</dbReference>
<comment type="subcellular location">
    <subcellularLocation>
        <location evidence="2">Membrane</location>
        <topology evidence="2">Multi-pass membrane protein</topology>
    </subcellularLocation>
</comment>
<evidence type="ECO:0000256" key="13">
    <source>
        <dbReference type="ARBA" id="ARBA00023136"/>
    </source>
</evidence>
<dbReference type="InterPro" id="IPR016720">
    <property type="entry name" value="PC_Trfase_euk"/>
</dbReference>
<evidence type="ECO:0000256" key="9">
    <source>
        <dbReference type="ARBA" id="ARBA00022692"/>
    </source>
</evidence>
<evidence type="ECO:0000313" key="21">
    <source>
        <dbReference type="Proteomes" id="UP001168821"/>
    </source>
</evidence>
<comment type="catalytic activity">
    <reaction evidence="1">
        <text>a 1,2-diacyl-sn-glycero-3-phosphate + CTP + H(+) = a CDP-1,2-diacyl-sn-glycerol + diphosphate</text>
        <dbReference type="Rhea" id="RHEA:16229"/>
        <dbReference type="ChEBI" id="CHEBI:15378"/>
        <dbReference type="ChEBI" id="CHEBI:33019"/>
        <dbReference type="ChEBI" id="CHEBI:37563"/>
        <dbReference type="ChEBI" id="CHEBI:58332"/>
        <dbReference type="ChEBI" id="CHEBI:58608"/>
        <dbReference type="EC" id="2.7.7.41"/>
    </reaction>
</comment>
<feature type="transmembrane region" description="Helical" evidence="19">
    <location>
        <begin position="123"/>
        <end position="141"/>
    </location>
</feature>
<dbReference type="EMBL" id="JALNTZ010000004">
    <property type="protein sequence ID" value="KAJ3653860.1"/>
    <property type="molecule type" value="Genomic_DNA"/>
</dbReference>
<accession>A0AA38ID88</accession>
<evidence type="ECO:0000256" key="14">
    <source>
        <dbReference type="ARBA" id="ARBA00023209"/>
    </source>
</evidence>
<dbReference type="PANTHER" id="PTHR13773">
    <property type="entry name" value="PHOSPHATIDATE CYTIDYLYLTRANSFERASE"/>
    <property type="match status" value="1"/>
</dbReference>
<evidence type="ECO:0000256" key="2">
    <source>
        <dbReference type="ARBA" id="ARBA00004141"/>
    </source>
</evidence>
<dbReference type="GO" id="GO:0005789">
    <property type="term" value="C:endoplasmic reticulum membrane"/>
    <property type="evidence" value="ECO:0007669"/>
    <property type="project" value="TreeGrafter"/>
</dbReference>
<protein>
    <recommendedName>
        <fullName evidence="6">phosphatidate cytidylyltransferase</fullName>
        <ecNumber evidence="6">2.7.7.41</ecNumber>
    </recommendedName>
    <alternativeName>
        <fullName evidence="16">CDP-diacylglycerol synthase</fullName>
    </alternativeName>
    <alternativeName>
        <fullName evidence="17">CDP-diglyceride pyrophosphorylase</fullName>
    </alternativeName>
    <alternativeName>
        <fullName evidence="18">CDP-diglyceride synthase</fullName>
    </alternativeName>
</protein>
<feature type="transmembrane region" description="Helical" evidence="19">
    <location>
        <begin position="288"/>
        <end position="309"/>
    </location>
</feature>
<name>A0AA38ID88_9CUCU</name>
<comment type="caution">
    <text evidence="20">The sequence shown here is derived from an EMBL/GenBank/DDBJ whole genome shotgun (WGS) entry which is preliminary data.</text>
</comment>
<feature type="transmembrane region" description="Helical" evidence="19">
    <location>
        <begin position="263"/>
        <end position="282"/>
    </location>
</feature>
<evidence type="ECO:0000256" key="18">
    <source>
        <dbReference type="ARBA" id="ARBA00033406"/>
    </source>
</evidence>
<dbReference type="GO" id="GO:0008654">
    <property type="term" value="P:phospholipid biosynthetic process"/>
    <property type="evidence" value="ECO:0007669"/>
    <property type="project" value="UniProtKB-KW"/>
</dbReference>
<feature type="transmembrane region" description="Helical" evidence="19">
    <location>
        <begin position="153"/>
        <end position="170"/>
    </location>
</feature>
<evidence type="ECO:0000256" key="10">
    <source>
        <dbReference type="ARBA" id="ARBA00022695"/>
    </source>
</evidence>
<evidence type="ECO:0000256" key="3">
    <source>
        <dbReference type="ARBA" id="ARBA00005119"/>
    </source>
</evidence>
<keyword evidence="11 19" id="KW-1133">Transmembrane helix</keyword>
<keyword evidence="13 19" id="KW-0472">Membrane</keyword>
<keyword evidence="21" id="KW-1185">Reference proteome</keyword>
<sequence length="393" mass="45190">MNVPAGPRNVNPHRPFFHYLSNVIKRIIFGIVMASSWFFIIYLGPFMLILTVLAIQVSCFREILNVGYNCNRVPPSLPFFRSLCCYFLVAANYFLSIETIAPHFDDIYKNYPHLEIVIKYNRFISFCIYFIGIVLFVVNLVRKHDLQQFKILAWTHTLLIIIVLQSYLVIANMFNGIIWLILPSSLVILNDIFAYMFGRLWGRTPLIQLSPRKTWEGFVGGIVGTFLSGYLLSNYMCQYQYFVCPVEYYQTGGGIKMMSECTLGYLFTPTTYSLGVVSINFYPFTYHFFWMALFASVVAPFGGFCASGFKRAFKMKHFGEVIPGHGGITDRFDCQFLMATFVNVYIFTFVGNPSVGVIFDKVLGLDEGRQVEFYYLLKDMLQDSYLLNSTDVS</sequence>
<evidence type="ECO:0000256" key="8">
    <source>
        <dbReference type="ARBA" id="ARBA00022679"/>
    </source>
</evidence>
<evidence type="ECO:0000256" key="12">
    <source>
        <dbReference type="ARBA" id="ARBA00023098"/>
    </source>
</evidence>
<evidence type="ECO:0000256" key="6">
    <source>
        <dbReference type="ARBA" id="ARBA00012487"/>
    </source>
</evidence>
<dbReference type="Proteomes" id="UP001168821">
    <property type="component" value="Unassembled WGS sequence"/>
</dbReference>
<evidence type="ECO:0000256" key="4">
    <source>
        <dbReference type="ARBA" id="ARBA00005189"/>
    </source>
</evidence>
<keyword evidence="12" id="KW-0443">Lipid metabolism</keyword>
<reference evidence="20" key="1">
    <citation type="journal article" date="2023" name="G3 (Bethesda)">
        <title>Whole genome assemblies of Zophobas morio and Tenebrio molitor.</title>
        <authorList>
            <person name="Kaur S."/>
            <person name="Stinson S.A."/>
            <person name="diCenzo G.C."/>
        </authorList>
    </citation>
    <scope>NUCLEOTIDE SEQUENCE</scope>
    <source>
        <strain evidence="20">QUZm001</strain>
    </source>
</reference>